<name>A0A7X3IQJ5_9BACL</name>
<feature type="compositionally biased region" description="Low complexity" evidence="1">
    <location>
        <begin position="26"/>
        <end position="55"/>
    </location>
</feature>
<dbReference type="Gene3D" id="3.10.450.40">
    <property type="match status" value="2"/>
</dbReference>
<evidence type="ECO:0000313" key="4">
    <source>
        <dbReference type="EMBL" id="MWV47070.1"/>
    </source>
</evidence>
<gene>
    <name evidence="4" type="ORF">GRF59_26085</name>
</gene>
<feature type="compositionally biased region" description="Low complexity" evidence="1">
    <location>
        <begin position="65"/>
        <end position="75"/>
    </location>
</feature>
<dbReference type="PROSITE" id="PS51257">
    <property type="entry name" value="PROKAR_LIPOPROTEIN"/>
    <property type="match status" value="1"/>
</dbReference>
<proteinExistence type="predicted"/>
<dbReference type="Pfam" id="PF03413">
    <property type="entry name" value="PepSY"/>
    <property type="match status" value="2"/>
</dbReference>
<feature type="domain" description="PepSY" evidence="3">
    <location>
        <begin position="177"/>
        <end position="232"/>
    </location>
</feature>
<organism evidence="4 5">
    <name type="scientific">Paenibacillus dendrobii</name>
    <dbReference type="NCBI Taxonomy" id="2691084"/>
    <lineage>
        <taxon>Bacteria</taxon>
        <taxon>Bacillati</taxon>
        <taxon>Bacillota</taxon>
        <taxon>Bacilli</taxon>
        <taxon>Bacillales</taxon>
        <taxon>Paenibacillaceae</taxon>
        <taxon>Paenibacillus</taxon>
    </lineage>
</organism>
<evidence type="ECO:0000256" key="1">
    <source>
        <dbReference type="SAM" id="MobiDB-lite"/>
    </source>
</evidence>
<evidence type="ECO:0000256" key="2">
    <source>
        <dbReference type="SAM" id="SignalP"/>
    </source>
</evidence>
<feature type="chain" id="PRO_5030988553" description="PepSY domain-containing protein" evidence="2">
    <location>
        <begin position="25"/>
        <end position="237"/>
    </location>
</feature>
<feature type="signal peptide" evidence="2">
    <location>
        <begin position="1"/>
        <end position="24"/>
    </location>
</feature>
<dbReference type="InterPro" id="IPR025711">
    <property type="entry name" value="PepSY"/>
</dbReference>
<keyword evidence="5" id="KW-1185">Reference proteome</keyword>
<dbReference type="RefSeq" id="WP_160500668.1">
    <property type="nucleotide sequence ID" value="NZ_WUBI01000006.1"/>
</dbReference>
<reference evidence="4 5" key="1">
    <citation type="submission" date="2019-12" db="EMBL/GenBank/DDBJ databases">
        <title>Paenibacillus sp. nov., an endophytic bacterium isolated from the stem of Dendrobium.</title>
        <authorList>
            <person name="Zhao R."/>
        </authorList>
    </citation>
    <scope>NUCLEOTIDE SEQUENCE [LARGE SCALE GENOMIC DNA]</scope>
    <source>
        <strain evidence="4 5">HJL G12</strain>
    </source>
</reference>
<evidence type="ECO:0000259" key="3">
    <source>
        <dbReference type="Pfam" id="PF03413"/>
    </source>
</evidence>
<keyword evidence="2" id="KW-0732">Signal</keyword>
<comment type="caution">
    <text evidence="4">The sequence shown here is derived from an EMBL/GenBank/DDBJ whole genome shotgun (WGS) entry which is preliminary data.</text>
</comment>
<evidence type="ECO:0000313" key="5">
    <source>
        <dbReference type="Proteomes" id="UP000460318"/>
    </source>
</evidence>
<accession>A0A7X3IQJ5</accession>
<dbReference type="EMBL" id="WUBI01000006">
    <property type="protein sequence ID" value="MWV47070.1"/>
    <property type="molecule type" value="Genomic_DNA"/>
</dbReference>
<feature type="domain" description="PepSY" evidence="3">
    <location>
        <begin position="95"/>
        <end position="151"/>
    </location>
</feature>
<sequence>MKKITIIALGILLLIGAAGCSSKAADNGQSSNQGTGQNTTQGTDTGTNTNEGTGQDAANNAADHTTPPSSTPSSPEKQTGIDKQGHLDLQKTTFKVTPKEALDIAATKGSGDVTKLEIELENQVYVYKVEMMTDTEKTKVGIHAEDKSIIENKTEKLDQSKVKTDRAQSKIDLTGIIDEQKAMQTATQKVNGTATKWKIERKNGPTYYEVDVHTSTREYEIKIDAKTGKILSLGQDD</sequence>
<dbReference type="Proteomes" id="UP000460318">
    <property type="component" value="Unassembled WGS sequence"/>
</dbReference>
<protein>
    <recommendedName>
        <fullName evidence="3">PepSY domain-containing protein</fullName>
    </recommendedName>
</protein>
<feature type="region of interest" description="Disordered" evidence="1">
    <location>
        <begin position="22"/>
        <end position="86"/>
    </location>
</feature>
<dbReference type="AlphaFoldDB" id="A0A7X3IQJ5"/>